<dbReference type="InterPro" id="IPR011059">
    <property type="entry name" value="Metal-dep_hydrolase_composite"/>
</dbReference>
<dbReference type="GO" id="GO:0008448">
    <property type="term" value="F:N-acetylglucosamine-6-phosphate deacetylase activity"/>
    <property type="evidence" value="ECO:0007669"/>
    <property type="project" value="UniProtKB-EC"/>
</dbReference>
<feature type="binding site" evidence="7">
    <location>
        <begin position="307"/>
        <end position="309"/>
    </location>
    <ligand>
        <name>substrate</name>
    </ligand>
</feature>
<comment type="caution">
    <text evidence="10">The sequence shown here is derived from an EMBL/GenBank/DDBJ whole genome shotgun (WGS) entry which is preliminary data.</text>
</comment>
<evidence type="ECO:0000256" key="7">
    <source>
        <dbReference type="PIRSR" id="PIRSR038994-2"/>
    </source>
</evidence>
<feature type="binding site" evidence="7">
    <location>
        <position position="225"/>
    </location>
    <ligand>
        <name>substrate</name>
    </ligand>
</feature>
<feature type="binding site" evidence="8">
    <location>
        <position position="127"/>
    </location>
    <ligand>
        <name>Zn(2+)</name>
        <dbReference type="ChEBI" id="CHEBI:29105"/>
    </ligand>
</feature>
<feature type="binding site" evidence="8">
    <location>
        <position position="214"/>
    </location>
    <ligand>
        <name>Zn(2+)</name>
        <dbReference type="ChEBI" id="CHEBI:29105"/>
    </ligand>
</feature>
<evidence type="ECO:0000313" key="10">
    <source>
        <dbReference type="EMBL" id="MXQ73427.1"/>
    </source>
</evidence>
<accession>A0A6N8UCS4</accession>
<feature type="binding site" evidence="7">
    <location>
        <position position="138"/>
    </location>
    <ligand>
        <name>substrate</name>
    </ligand>
</feature>
<dbReference type="GO" id="GO:0006046">
    <property type="term" value="P:N-acetylglucosamine catabolic process"/>
    <property type="evidence" value="ECO:0007669"/>
    <property type="project" value="TreeGrafter"/>
</dbReference>
<dbReference type="InterPro" id="IPR032466">
    <property type="entry name" value="Metal_Hydrolase"/>
</dbReference>
<keyword evidence="11" id="KW-1185">Reference proteome</keyword>
<dbReference type="PANTHER" id="PTHR11113">
    <property type="entry name" value="N-ACETYLGLUCOSAMINE-6-PHOSPHATE DEACETYLASE"/>
    <property type="match status" value="1"/>
</dbReference>
<evidence type="ECO:0000256" key="5">
    <source>
        <dbReference type="PIRNR" id="PIRNR038994"/>
    </source>
</evidence>
<feature type="binding site" evidence="7">
    <location>
        <begin position="217"/>
        <end position="218"/>
    </location>
    <ligand>
        <name>substrate</name>
    </ligand>
</feature>
<dbReference type="InterPro" id="IPR006680">
    <property type="entry name" value="Amidohydro-rel"/>
</dbReference>
<dbReference type="PANTHER" id="PTHR11113:SF14">
    <property type="entry name" value="N-ACETYLGLUCOSAMINE-6-PHOSPHATE DEACETYLASE"/>
    <property type="match status" value="1"/>
</dbReference>
<keyword evidence="4 5" id="KW-0119">Carbohydrate metabolism</keyword>
<dbReference type="PIRSF" id="PIRSF038994">
    <property type="entry name" value="NagA"/>
    <property type="match status" value="1"/>
</dbReference>
<evidence type="ECO:0000256" key="6">
    <source>
        <dbReference type="PIRSR" id="PIRSR038994-1"/>
    </source>
</evidence>
<evidence type="ECO:0000256" key="2">
    <source>
        <dbReference type="ARBA" id="ARBA00022723"/>
    </source>
</evidence>
<evidence type="ECO:0000259" key="9">
    <source>
        <dbReference type="Pfam" id="PF01979"/>
    </source>
</evidence>
<dbReference type="Gene3D" id="3.20.20.140">
    <property type="entry name" value="Metal-dependent hydrolases"/>
    <property type="match status" value="1"/>
</dbReference>
<dbReference type="Gene3D" id="2.30.40.10">
    <property type="entry name" value="Urease, subunit C, domain 1"/>
    <property type="match status" value="1"/>
</dbReference>
<sequence length="407" mass="45740">MQIIKSHAIYTESGIVDGYLVLKDKQIDRILDKRGELPEGSIIDYGYHRILPGIIDLHTHGYRSFAARTLHFEECLGFARVMPSIGVTSFLPTVCGWKEHQIEMIEAVSNAIAVQKQGARMLGIHMEGPYFHPSRHNATPLTELKEPSIKEFEDCLNASKGYLRYVTLAPELPHAQKVIKWLDEHHIIAGGGHTTADYEQFSDAKANGMRVSIHTGNAMNQMDRREIGLLGGALADPDMYCEINCDLVHLSKEMLEIMFRIKQNYERFIMISDSDTVSGIEPGYYLVGNQRTRVTKDGRMLLDDGTIAGSCRNILYGIRNLAEEFHIPLTDILKMSSLNAARLLKIDDHKGSILEGKDADLVIVDEAYDVLETYVEGQSVYQANDELPSNPRFCEEVPIIFEKEGAI</sequence>
<dbReference type="GO" id="GO:0046872">
    <property type="term" value="F:metal ion binding"/>
    <property type="evidence" value="ECO:0007669"/>
    <property type="project" value="UniProtKB-KW"/>
</dbReference>
<proteinExistence type="inferred from homology"/>
<comment type="cofactor">
    <cofactor evidence="8">
        <name>a divalent metal cation</name>
        <dbReference type="ChEBI" id="CHEBI:60240"/>
    </cofactor>
    <text evidence="8">Binds 1 divalent metal cation per subunit.</text>
</comment>
<evidence type="ECO:0000313" key="11">
    <source>
        <dbReference type="Proteomes" id="UP000434036"/>
    </source>
</evidence>
<dbReference type="SUPFAM" id="SSF51338">
    <property type="entry name" value="Composite domain of metallo-dependent hydrolases"/>
    <property type="match status" value="1"/>
</dbReference>
<reference evidence="10 11" key="2">
    <citation type="submission" date="2020-01" db="EMBL/GenBank/DDBJ databases">
        <title>Clostridiaceae sp. nov. isolated from the gut of human by culturomics.</title>
        <authorList>
            <person name="Chang Y."/>
        </authorList>
    </citation>
    <scope>NUCLEOTIDE SEQUENCE [LARGE SCALE GENOMIC DNA]</scope>
    <source>
        <strain evidence="10 11">DONG20-135</strain>
    </source>
</reference>
<evidence type="ECO:0000256" key="3">
    <source>
        <dbReference type="ARBA" id="ARBA00022801"/>
    </source>
</evidence>
<evidence type="ECO:0000256" key="8">
    <source>
        <dbReference type="PIRSR" id="PIRSR038994-3"/>
    </source>
</evidence>
<protein>
    <submittedName>
        <fullName evidence="10">N-acetylglucosamine-6-phosphate deacetylase</fullName>
        <ecNumber evidence="10">3.5.1.25</ecNumber>
    </submittedName>
</protein>
<dbReference type="NCBIfam" id="TIGR00221">
    <property type="entry name" value="nagA"/>
    <property type="match status" value="1"/>
</dbReference>
<dbReference type="RefSeq" id="WP_160624884.1">
    <property type="nucleotide sequence ID" value="NZ_WUUQ01000002.1"/>
</dbReference>
<organism evidence="10 11">
    <name type="scientific">Copranaerobaculum intestinale</name>
    <dbReference type="NCBI Taxonomy" id="2692629"/>
    <lineage>
        <taxon>Bacteria</taxon>
        <taxon>Bacillati</taxon>
        <taxon>Bacillota</taxon>
        <taxon>Erysipelotrichia</taxon>
        <taxon>Erysipelotrichales</taxon>
        <taxon>Erysipelotrichaceae</taxon>
        <taxon>Copranaerobaculum</taxon>
    </lineage>
</organism>
<gene>
    <name evidence="10" type="primary">nagA</name>
    <name evidence="10" type="ORF">GSF08_05720</name>
</gene>
<name>A0A6N8UCS4_9FIRM</name>
<reference evidence="10 11" key="1">
    <citation type="submission" date="2019-12" db="EMBL/GenBank/DDBJ databases">
        <authorList>
            <person name="Yang R."/>
        </authorList>
    </citation>
    <scope>NUCLEOTIDE SEQUENCE [LARGE SCALE GENOMIC DNA]</scope>
    <source>
        <strain evidence="10 11">DONG20-135</strain>
    </source>
</reference>
<evidence type="ECO:0000256" key="4">
    <source>
        <dbReference type="ARBA" id="ARBA00023277"/>
    </source>
</evidence>
<comment type="similarity">
    <text evidence="1 5">Belongs to the metallo-dependent hydrolases superfamily. NagA family.</text>
</comment>
<dbReference type="Pfam" id="PF01979">
    <property type="entry name" value="Amidohydro_1"/>
    <property type="match status" value="1"/>
</dbReference>
<feature type="binding site" evidence="7">
    <location>
        <position position="249"/>
    </location>
    <ligand>
        <name>substrate</name>
    </ligand>
</feature>
<dbReference type="EMBL" id="WUUQ01000002">
    <property type="protein sequence ID" value="MXQ73427.1"/>
    <property type="molecule type" value="Genomic_DNA"/>
</dbReference>
<feature type="active site" description="Proton donor/acceptor" evidence="6">
    <location>
        <position position="273"/>
    </location>
</feature>
<feature type="binding site" evidence="8">
    <location>
        <position position="193"/>
    </location>
    <ligand>
        <name>Zn(2+)</name>
        <dbReference type="ChEBI" id="CHEBI:29105"/>
    </ligand>
</feature>
<dbReference type="EC" id="3.5.1.25" evidence="10"/>
<feature type="domain" description="Amidohydrolase-related" evidence="9">
    <location>
        <begin position="50"/>
        <end position="378"/>
    </location>
</feature>
<dbReference type="AlphaFoldDB" id="A0A6N8UCS4"/>
<evidence type="ECO:0000256" key="1">
    <source>
        <dbReference type="ARBA" id="ARBA00010716"/>
    </source>
</evidence>
<dbReference type="SUPFAM" id="SSF51556">
    <property type="entry name" value="Metallo-dependent hydrolases"/>
    <property type="match status" value="1"/>
</dbReference>
<dbReference type="Proteomes" id="UP000434036">
    <property type="component" value="Unassembled WGS sequence"/>
</dbReference>
<keyword evidence="2 8" id="KW-0479">Metal-binding</keyword>
<dbReference type="InterPro" id="IPR003764">
    <property type="entry name" value="GlcNAc_6-P_deAcase"/>
</dbReference>
<keyword evidence="3 5" id="KW-0378">Hydrolase</keyword>